<sequence length="164" mass="18314">MRKMLSLTLSLAFAMPLGAEVLVTSSSDAAADPDAMARWQAEPAQIFDAGEVEIEDFLWRARPLVVFADTPVDPAFEEQVSLIEDAFGELVRRDVVVVIDSDPDARTDLRQDLRPRGFALVLLGKDGGVKLRKPFPWHVREIGRSIDKMPERQREMRDGNRPGG</sequence>
<comment type="caution">
    <text evidence="4">The sequence shown here is derived from an EMBL/GenBank/DDBJ whole genome shotgun (WGS) entry which is preliminary data.</text>
</comment>
<dbReference type="OrthoDB" id="7362103at2"/>
<keyword evidence="1 2" id="KW-0732">Signal</keyword>
<dbReference type="AlphaFoldDB" id="A0A438AL54"/>
<name>A0A438AL54_9RHOB</name>
<evidence type="ECO:0000256" key="1">
    <source>
        <dbReference type="ARBA" id="ARBA00022729"/>
    </source>
</evidence>
<evidence type="ECO:0000259" key="3">
    <source>
        <dbReference type="Pfam" id="PF13778"/>
    </source>
</evidence>
<evidence type="ECO:0000256" key="2">
    <source>
        <dbReference type="SAM" id="SignalP"/>
    </source>
</evidence>
<evidence type="ECO:0000313" key="5">
    <source>
        <dbReference type="Proteomes" id="UP000285908"/>
    </source>
</evidence>
<dbReference type="InterPro" id="IPR025232">
    <property type="entry name" value="DUF4174"/>
</dbReference>
<feature type="chain" id="PRO_5019061976" evidence="2">
    <location>
        <begin position="20"/>
        <end position="164"/>
    </location>
</feature>
<protein>
    <submittedName>
        <fullName evidence="4">DUF4174 domain-containing protein</fullName>
    </submittedName>
</protein>
<reference evidence="4 5" key="1">
    <citation type="submission" date="2018-11" db="EMBL/GenBank/DDBJ databases">
        <title>Mesobaculum littorinae gen. nov., sp. nov., isolated from Littorina scabra that represents a novel genus of the order Rhodobacteraceae.</title>
        <authorList>
            <person name="Li F."/>
        </authorList>
    </citation>
    <scope>NUCLEOTIDE SEQUENCE [LARGE SCALE GENOMIC DNA]</scope>
    <source>
        <strain evidence="4 5">M0103</strain>
    </source>
</reference>
<organism evidence="4 5">
    <name type="scientific">Mesobaculum littorinae</name>
    <dbReference type="NCBI Taxonomy" id="2486419"/>
    <lineage>
        <taxon>Bacteria</taxon>
        <taxon>Pseudomonadati</taxon>
        <taxon>Pseudomonadota</taxon>
        <taxon>Alphaproteobacteria</taxon>
        <taxon>Rhodobacterales</taxon>
        <taxon>Roseobacteraceae</taxon>
        <taxon>Mesobaculum</taxon>
    </lineage>
</organism>
<evidence type="ECO:0000313" key="4">
    <source>
        <dbReference type="EMBL" id="RVV99400.1"/>
    </source>
</evidence>
<dbReference type="EMBL" id="RQXX01000001">
    <property type="protein sequence ID" value="RVV99400.1"/>
    <property type="molecule type" value="Genomic_DNA"/>
</dbReference>
<accession>A0A438AL54</accession>
<feature type="domain" description="DUF4174" evidence="3">
    <location>
        <begin position="54"/>
        <end position="155"/>
    </location>
</feature>
<dbReference type="Pfam" id="PF13778">
    <property type="entry name" value="DUF4174"/>
    <property type="match status" value="1"/>
</dbReference>
<gene>
    <name evidence="4" type="ORF">EKE94_01525</name>
</gene>
<keyword evidence="5" id="KW-1185">Reference proteome</keyword>
<dbReference type="RefSeq" id="WP_127904842.1">
    <property type="nucleotide sequence ID" value="NZ_RQXX01000001.1"/>
</dbReference>
<proteinExistence type="predicted"/>
<feature type="signal peptide" evidence="2">
    <location>
        <begin position="1"/>
        <end position="19"/>
    </location>
</feature>
<dbReference type="Proteomes" id="UP000285908">
    <property type="component" value="Unassembled WGS sequence"/>
</dbReference>